<reference evidence="1" key="1">
    <citation type="submission" date="2020-07" db="EMBL/GenBank/DDBJ databases">
        <title>Genome sequence and genetic diversity analysis of an under-domesticated orphan crop, white fonio (Digitaria exilis).</title>
        <authorList>
            <person name="Bennetzen J.L."/>
            <person name="Chen S."/>
            <person name="Ma X."/>
            <person name="Wang X."/>
            <person name="Yssel A.E.J."/>
            <person name="Chaluvadi S.R."/>
            <person name="Johnson M."/>
            <person name="Gangashetty P."/>
            <person name="Hamidou F."/>
            <person name="Sanogo M.D."/>
            <person name="Zwaenepoel A."/>
            <person name="Wallace J."/>
            <person name="Van De Peer Y."/>
            <person name="Van Deynze A."/>
        </authorList>
    </citation>
    <scope>NUCLEOTIDE SEQUENCE</scope>
    <source>
        <tissue evidence="1">Leaves</tissue>
    </source>
</reference>
<comment type="caution">
    <text evidence="1">The sequence shown here is derived from an EMBL/GenBank/DDBJ whole genome shotgun (WGS) entry which is preliminary data.</text>
</comment>
<keyword evidence="2" id="KW-1185">Reference proteome</keyword>
<evidence type="ECO:0000313" key="1">
    <source>
        <dbReference type="EMBL" id="KAF8715177.1"/>
    </source>
</evidence>
<dbReference type="Proteomes" id="UP000636709">
    <property type="component" value="Unassembled WGS sequence"/>
</dbReference>
<evidence type="ECO:0000313" key="2">
    <source>
        <dbReference type="Proteomes" id="UP000636709"/>
    </source>
</evidence>
<organism evidence="1 2">
    <name type="scientific">Digitaria exilis</name>
    <dbReference type="NCBI Taxonomy" id="1010633"/>
    <lineage>
        <taxon>Eukaryota</taxon>
        <taxon>Viridiplantae</taxon>
        <taxon>Streptophyta</taxon>
        <taxon>Embryophyta</taxon>
        <taxon>Tracheophyta</taxon>
        <taxon>Spermatophyta</taxon>
        <taxon>Magnoliopsida</taxon>
        <taxon>Liliopsida</taxon>
        <taxon>Poales</taxon>
        <taxon>Poaceae</taxon>
        <taxon>PACMAD clade</taxon>
        <taxon>Panicoideae</taxon>
        <taxon>Panicodae</taxon>
        <taxon>Paniceae</taxon>
        <taxon>Anthephorinae</taxon>
        <taxon>Digitaria</taxon>
    </lineage>
</organism>
<name>A0A835BWZ9_9POAL</name>
<dbReference type="AlphaFoldDB" id="A0A835BWZ9"/>
<sequence>MTAITHRSTPLPLATTPIMPRRRALIATTTTQRTLLLFTMAARQPLLLARTTKAGTALHLRLRRRSLSTIRPSLQLRPTMATRTPQRWLPSMPLTSQPALRVRTTMVATTTLQRGPQLPTSQPALRVRTTTVRLRRLR</sequence>
<dbReference type="EMBL" id="JACEFO010001734">
    <property type="protein sequence ID" value="KAF8715177.1"/>
    <property type="molecule type" value="Genomic_DNA"/>
</dbReference>
<gene>
    <name evidence="1" type="ORF">HU200_027732</name>
</gene>
<accession>A0A835BWZ9</accession>
<proteinExistence type="predicted"/>
<protein>
    <submittedName>
        <fullName evidence="1">Uncharacterized protein</fullName>
    </submittedName>
</protein>